<evidence type="ECO:0000313" key="6">
    <source>
        <dbReference type="Proteomes" id="UP000187172"/>
    </source>
</evidence>
<dbReference type="Pfam" id="PF12706">
    <property type="entry name" value="Lactamase_B_2"/>
    <property type="match status" value="1"/>
</dbReference>
<protein>
    <recommendedName>
        <fullName evidence="4">Metallo-beta-lactamase domain-containing protein</fullName>
    </recommendedName>
</protein>
<sequence length="246" mass="26790">MELQKLPWAGIRVTAGATSVVIDPLYHFPERYAKSHEPLFPLNEYGPADAVLITHEHADHFDPRAIIDAYGADIPVYLPQESVLLAENSGLNRVIGASVGDAFQIGALSAAATYSVDGVGDVQIAWALSDSEHRLLHCGDTLWHGYWWKIAAAHGPFDAVCLPVNGAVLERPDRQPPSGMPITLLPEQTAAAARVLGAKRLVPIHHTAIHHPPVYLQTPDWQNRLRAAVGDTMDIAFLNTKETITL</sequence>
<reference evidence="5 6" key="1">
    <citation type="submission" date="2016-11" db="EMBL/GenBank/DDBJ databases">
        <title>Paenibacillus species isolates.</title>
        <authorList>
            <person name="Beno S.M."/>
        </authorList>
    </citation>
    <scope>NUCLEOTIDE SEQUENCE [LARGE SCALE GENOMIC DNA]</scope>
    <source>
        <strain evidence="5 6">FSL R5-0378</strain>
    </source>
</reference>
<keyword evidence="6" id="KW-1185">Reference proteome</keyword>
<dbReference type="Gene3D" id="3.60.15.10">
    <property type="entry name" value="Ribonuclease Z/Hydroxyacylglutathione hydrolase-like"/>
    <property type="match status" value="1"/>
</dbReference>
<evidence type="ECO:0000256" key="2">
    <source>
        <dbReference type="ARBA" id="ARBA00034301"/>
    </source>
</evidence>
<dbReference type="PANTHER" id="PTHR43546:SF3">
    <property type="entry name" value="UPF0173 METAL-DEPENDENT HYDROLASE MJ1163"/>
    <property type="match status" value="1"/>
</dbReference>
<comment type="catalytic activity">
    <reaction evidence="1">
        <text>3',5'-cyclic CMP + H2O = CMP + H(+)</text>
        <dbReference type="Rhea" id="RHEA:72675"/>
        <dbReference type="ChEBI" id="CHEBI:15377"/>
        <dbReference type="ChEBI" id="CHEBI:15378"/>
        <dbReference type="ChEBI" id="CHEBI:58003"/>
        <dbReference type="ChEBI" id="CHEBI:60377"/>
    </reaction>
    <physiologicalReaction direction="left-to-right" evidence="1">
        <dbReference type="Rhea" id="RHEA:72676"/>
    </physiologicalReaction>
</comment>
<evidence type="ECO:0000313" key="5">
    <source>
        <dbReference type="EMBL" id="OMF52538.1"/>
    </source>
</evidence>
<accession>A0A1R1EL54</accession>
<dbReference type="InterPro" id="IPR036866">
    <property type="entry name" value="RibonucZ/Hydroxyglut_hydro"/>
</dbReference>
<dbReference type="PANTHER" id="PTHR43546">
    <property type="entry name" value="UPF0173 METAL-DEPENDENT HYDROLASE MJ1163-RELATED"/>
    <property type="match status" value="1"/>
</dbReference>
<comment type="catalytic activity">
    <reaction evidence="3">
        <text>3',5'-cyclic UMP + H2O = UMP + H(+)</text>
        <dbReference type="Rhea" id="RHEA:70575"/>
        <dbReference type="ChEBI" id="CHEBI:15377"/>
        <dbReference type="ChEBI" id="CHEBI:15378"/>
        <dbReference type="ChEBI" id="CHEBI:57865"/>
        <dbReference type="ChEBI" id="CHEBI:184387"/>
    </reaction>
    <physiologicalReaction direction="left-to-right" evidence="3">
        <dbReference type="Rhea" id="RHEA:70576"/>
    </physiologicalReaction>
</comment>
<evidence type="ECO:0000256" key="3">
    <source>
        <dbReference type="ARBA" id="ARBA00048505"/>
    </source>
</evidence>
<dbReference type="Proteomes" id="UP000187172">
    <property type="component" value="Unassembled WGS sequence"/>
</dbReference>
<comment type="caution">
    <text evidence="5">The sequence shown here is derived from an EMBL/GenBank/DDBJ whole genome shotgun (WGS) entry which is preliminary data.</text>
</comment>
<comment type="function">
    <text evidence="2">Counteracts the endogenous Pycsar antiviral defense system. Phosphodiesterase that enables metal-dependent hydrolysis of host cyclic nucleotide Pycsar defense signals such as cCMP and cUMP.</text>
</comment>
<dbReference type="RefSeq" id="WP_076172711.1">
    <property type="nucleotide sequence ID" value="NZ_MRTP01000006.1"/>
</dbReference>
<proteinExistence type="predicted"/>
<dbReference type="STRING" id="297318.BK138_20805"/>
<evidence type="ECO:0000259" key="4">
    <source>
        <dbReference type="Pfam" id="PF12706"/>
    </source>
</evidence>
<dbReference type="AlphaFoldDB" id="A0A1R1EL54"/>
<organism evidence="5 6">
    <name type="scientific">Paenibacillus rhizosphaerae</name>
    <dbReference type="NCBI Taxonomy" id="297318"/>
    <lineage>
        <taxon>Bacteria</taxon>
        <taxon>Bacillati</taxon>
        <taxon>Bacillota</taxon>
        <taxon>Bacilli</taxon>
        <taxon>Bacillales</taxon>
        <taxon>Paenibacillaceae</taxon>
        <taxon>Paenibacillus</taxon>
    </lineage>
</organism>
<dbReference type="EMBL" id="MRTP01000006">
    <property type="protein sequence ID" value="OMF52538.1"/>
    <property type="molecule type" value="Genomic_DNA"/>
</dbReference>
<evidence type="ECO:0000256" key="1">
    <source>
        <dbReference type="ARBA" id="ARBA00034221"/>
    </source>
</evidence>
<dbReference type="InterPro" id="IPR001279">
    <property type="entry name" value="Metallo-B-lactamas"/>
</dbReference>
<name>A0A1R1EL54_9BACL</name>
<gene>
    <name evidence="5" type="ORF">BK138_20805</name>
</gene>
<dbReference type="SUPFAM" id="SSF56281">
    <property type="entry name" value="Metallo-hydrolase/oxidoreductase"/>
    <property type="match status" value="1"/>
</dbReference>
<feature type="domain" description="Metallo-beta-lactamase" evidence="4">
    <location>
        <begin position="19"/>
        <end position="206"/>
    </location>
</feature>
<dbReference type="InterPro" id="IPR050114">
    <property type="entry name" value="UPF0173_UPF0282_UlaG_hydrolase"/>
</dbReference>